<sequence>MKKALYILFAFPTLILIANACIKEDVPPCEIAVTVQIAEGSGSADDKSIVNDIVLYIFDENKKFLDTKETQLGKTEILSYPNAGKLTVVAWCNTLNGSIDITSLSPDLFLRDGYARLRRISSPNIYQIPDDILFGSAPVINNQSANEYVTLYVARVVASMNITVRNLKKFAGFNDDNYSFVVGTTKTYMDFTGQYYGNGASYIPESSFNTQNEFIAKTFRLFPSREENFSVKIFHDGTLIDEVSTDNDGSPLQTIQNKTLNLLIEYNGSADISVTIKNTEWNQTHQWDKIIN</sequence>
<evidence type="ECO:0000256" key="7">
    <source>
        <dbReference type="ARBA" id="ARBA00023288"/>
    </source>
</evidence>
<keyword evidence="10" id="KW-1185">Reference proteome</keyword>
<evidence type="ECO:0000256" key="5">
    <source>
        <dbReference type="ARBA" id="ARBA00023139"/>
    </source>
</evidence>
<dbReference type="InterPro" id="IPR014941">
    <property type="entry name" value="FimB/Mfa2/Mfa3"/>
</dbReference>
<gene>
    <name evidence="9" type="ORF">CLV62_10626</name>
</gene>
<dbReference type="Proteomes" id="UP000247973">
    <property type="component" value="Unassembled WGS sequence"/>
</dbReference>
<reference evidence="9 10" key="1">
    <citation type="submission" date="2018-03" db="EMBL/GenBank/DDBJ databases">
        <title>Genomic Encyclopedia of Archaeal and Bacterial Type Strains, Phase II (KMG-II): from individual species to whole genera.</title>
        <authorList>
            <person name="Goeker M."/>
        </authorList>
    </citation>
    <scope>NUCLEOTIDE SEQUENCE [LARGE SCALE GENOMIC DNA]</scope>
    <source>
        <strain evidence="9 10">DSM 100214</strain>
    </source>
</reference>
<protein>
    <submittedName>
        <fullName evidence="9">Fimbrillin-A associated anchor protein Mfa1/Mfa2</fullName>
    </submittedName>
</protein>
<keyword evidence="7" id="KW-0449">Lipoprotein</keyword>
<evidence type="ECO:0000256" key="6">
    <source>
        <dbReference type="ARBA" id="ARBA00023237"/>
    </source>
</evidence>
<evidence type="ECO:0000256" key="4">
    <source>
        <dbReference type="ARBA" id="ARBA00023136"/>
    </source>
</evidence>
<name>A0A2V3PST4_9BACT</name>
<keyword evidence="5" id="KW-0564">Palmitate</keyword>
<evidence type="ECO:0000256" key="3">
    <source>
        <dbReference type="ARBA" id="ARBA00022729"/>
    </source>
</evidence>
<dbReference type="GO" id="GO:0009279">
    <property type="term" value="C:cell outer membrane"/>
    <property type="evidence" value="ECO:0007669"/>
    <property type="project" value="UniProtKB-SubCell"/>
</dbReference>
<evidence type="ECO:0000256" key="8">
    <source>
        <dbReference type="SAM" id="SignalP"/>
    </source>
</evidence>
<feature type="signal peptide" evidence="8">
    <location>
        <begin position="1"/>
        <end position="20"/>
    </location>
</feature>
<dbReference type="Gene3D" id="2.60.40.2100">
    <property type="match status" value="1"/>
</dbReference>
<organism evidence="9 10">
    <name type="scientific">Dysgonomonas alginatilytica</name>
    <dbReference type="NCBI Taxonomy" id="1605892"/>
    <lineage>
        <taxon>Bacteria</taxon>
        <taxon>Pseudomonadati</taxon>
        <taxon>Bacteroidota</taxon>
        <taxon>Bacteroidia</taxon>
        <taxon>Bacteroidales</taxon>
        <taxon>Dysgonomonadaceae</taxon>
        <taxon>Dysgonomonas</taxon>
    </lineage>
</organism>
<dbReference type="AlphaFoldDB" id="A0A2V3PST4"/>
<evidence type="ECO:0000313" key="10">
    <source>
        <dbReference type="Proteomes" id="UP000247973"/>
    </source>
</evidence>
<dbReference type="OrthoDB" id="1013972at2"/>
<proteinExistence type="inferred from homology"/>
<accession>A0A2V3PST4</accession>
<keyword evidence="4" id="KW-0472">Membrane</keyword>
<keyword evidence="6" id="KW-0998">Cell outer membrane</keyword>
<dbReference type="EMBL" id="QICL01000006">
    <property type="protein sequence ID" value="PXV65853.1"/>
    <property type="molecule type" value="Genomic_DNA"/>
</dbReference>
<evidence type="ECO:0000256" key="2">
    <source>
        <dbReference type="ARBA" id="ARBA00007248"/>
    </source>
</evidence>
<dbReference type="Pfam" id="PF08842">
    <property type="entry name" value="Mfa2"/>
    <property type="match status" value="1"/>
</dbReference>
<evidence type="ECO:0000313" key="9">
    <source>
        <dbReference type="EMBL" id="PXV65853.1"/>
    </source>
</evidence>
<comment type="subcellular location">
    <subcellularLocation>
        <location evidence="1">Cell outer membrane</location>
    </subcellularLocation>
</comment>
<keyword evidence="3 8" id="KW-0732">Signal</keyword>
<evidence type="ECO:0000256" key="1">
    <source>
        <dbReference type="ARBA" id="ARBA00004442"/>
    </source>
</evidence>
<comment type="caution">
    <text evidence="9">The sequence shown here is derived from an EMBL/GenBank/DDBJ whole genome shotgun (WGS) entry which is preliminary data.</text>
</comment>
<feature type="chain" id="PRO_5016063503" evidence="8">
    <location>
        <begin position="21"/>
        <end position="292"/>
    </location>
</feature>
<dbReference type="RefSeq" id="WP_110310048.1">
    <property type="nucleotide sequence ID" value="NZ_QICL01000006.1"/>
</dbReference>
<comment type="similarity">
    <text evidence="2">Belongs to the bacteroidetes fimbrillin superfamily. FimB/Mfa2 family.</text>
</comment>